<dbReference type="AlphaFoldDB" id="A0A1C7NQ81"/>
<dbReference type="OrthoDB" id="2447509at2759"/>
<dbReference type="STRING" id="101091.A0A1C7NQ81"/>
<sequence length="112" mass="12408">MREFQQPANIVLSFSFVVVEGKSVLPSLQSTPSEIADYLKSSDDISKEFRKNIRLLCFTSLGMNLNLNLANNRSGAYTFRIQGSPYHLVGSAVPTEGANLKFAQICVYDAEQ</sequence>
<reference evidence="1 2" key="1">
    <citation type="submission" date="2016-03" db="EMBL/GenBank/DDBJ databases">
        <title>Choanephora cucurbitarum.</title>
        <authorList>
            <person name="Min B."/>
            <person name="Park H."/>
            <person name="Park J.-H."/>
            <person name="Shin H.-D."/>
            <person name="Choi I.-G."/>
        </authorList>
    </citation>
    <scope>NUCLEOTIDE SEQUENCE [LARGE SCALE GENOMIC DNA]</scope>
    <source>
        <strain evidence="1 2">KUS-F28377</strain>
    </source>
</reference>
<dbReference type="Proteomes" id="UP000093000">
    <property type="component" value="Unassembled WGS sequence"/>
</dbReference>
<dbReference type="PANTHER" id="PTHR45786">
    <property type="entry name" value="DNA BINDING PROTEIN-LIKE"/>
    <property type="match status" value="1"/>
</dbReference>
<comment type="caution">
    <text evidence="1">The sequence shown here is derived from an EMBL/GenBank/DDBJ whole genome shotgun (WGS) entry which is preliminary data.</text>
</comment>
<organism evidence="1 2">
    <name type="scientific">Choanephora cucurbitarum</name>
    <dbReference type="NCBI Taxonomy" id="101091"/>
    <lineage>
        <taxon>Eukaryota</taxon>
        <taxon>Fungi</taxon>
        <taxon>Fungi incertae sedis</taxon>
        <taxon>Mucoromycota</taxon>
        <taxon>Mucoromycotina</taxon>
        <taxon>Mucoromycetes</taxon>
        <taxon>Mucorales</taxon>
        <taxon>Mucorineae</taxon>
        <taxon>Choanephoraceae</taxon>
        <taxon>Choanephoroideae</taxon>
        <taxon>Choanephora</taxon>
    </lineage>
</organism>
<evidence type="ECO:0000313" key="1">
    <source>
        <dbReference type="EMBL" id="OBZ91069.1"/>
    </source>
</evidence>
<dbReference type="EMBL" id="LUGH01000023">
    <property type="protein sequence ID" value="OBZ91069.1"/>
    <property type="molecule type" value="Genomic_DNA"/>
</dbReference>
<keyword evidence="2" id="KW-1185">Reference proteome</keyword>
<dbReference type="InParanoid" id="A0A1C7NQ81"/>
<accession>A0A1C7NQ81</accession>
<name>A0A1C7NQ81_9FUNG</name>
<proteinExistence type="predicted"/>
<evidence type="ECO:0000313" key="2">
    <source>
        <dbReference type="Proteomes" id="UP000093000"/>
    </source>
</evidence>
<dbReference type="PANTHER" id="PTHR45786:SF74">
    <property type="entry name" value="ATP-DEPENDENT DNA HELICASE"/>
    <property type="match status" value="1"/>
</dbReference>
<protein>
    <submittedName>
        <fullName evidence="1">Uncharacterized protein</fullName>
    </submittedName>
</protein>
<gene>
    <name evidence="1" type="ORF">A0J61_00879</name>
</gene>